<evidence type="ECO:0000256" key="12">
    <source>
        <dbReference type="SAM" id="MobiDB-lite"/>
    </source>
</evidence>
<dbReference type="GO" id="GO:0006357">
    <property type="term" value="P:regulation of transcription by RNA polymerase II"/>
    <property type="evidence" value="ECO:0007669"/>
    <property type="project" value="TreeGrafter"/>
</dbReference>
<keyword evidence="3" id="KW-0677">Repeat</keyword>
<feature type="region of interest" description="Disordered" evidence="12">
    <location>
        <begin position="434"/>
        <end position="558"/>
    </location>
</feature>
<dbReference type="AlphaFoldDB" id="A0AAJ7SM44"/>
<dbReference type="FunFam" id="3.30.160.60:FF:000168">
    <property type="entry name" value="zinc finger protein Eos isoform X1"/>
    <property type="match status" value="1"/>
</dbReference>
<dbReference type="GO" id="GO:0005634">
    <property type="term" value="C:nucleus"/>
    <property type="evidence" value="ECO:0007669"/>
    <property type="project" value="UniProtKB-SubCell"/>
</dbReference>
<feature type="domain" description="C2H2-type" evidence="14">
    <location>
        <begin position="175"/>
        <end position="202"/>
    </location>
</feature>
<dbReference type="PANTHER" id="PTHR24404">
    <property type="entry name" value="ZINC FINGER PROTEIN"/>
    <property type="match status" value="1"/>
</dbReference>
<dbReference type="Pfam" id="PF00096">
    <property type="entry name" value="zf-C2H2"/>
    <property type="match status" value="2"/>
</dbReference>
<dbReference type="FunFam" id="3.30.160.60:FF:000080">
    <property type="entry name" value="IKAROS family zinc finger 4"/>
    <property type="match status" value="1"/>
</dbReference>
<evidence type="ECO:0000256" key="8">
    <source>
        <dbReference type="ARBA" id="ARBA00023163"/>
    </source>
</evidence>
<dbReference type="GO" id="GO:0000978">
    <property type="term" value="F:RNA polymerase II cis-regulatory region sequence-specific DNA binding"/>
    <property type="evidence" value="ECO:0007669"/>
    <property type="project" value="TreeGrafter"/>
</dbReference>
<dbReference type="InterPro" id="IPR036236">
    <property type="entry name" value="Znf_C2H2_sf"/>
</dbReference>
<keyword evidence="9" id="KW-0539">Nucleus</keyword>
<name>A0AAJ7SM44_PETMA</name>
<evidence type="ECO:0000313" key="17">
    <source>
        <dbReference type="RefSeq" id="XP_032801615.1"/>
    </source>
</evidence>
<feature type="region of interest" description="Disordered" evidence="12">
    <location>
        <begin position="52"/>
        <end position="109"/>
    </location>
</feature>
<dbReference type="RefSeq" id="XP_032801615.1">
    <property type="nucleotide sequence ID" value="XM_032945724.1"/>
</dbReference>
<dbReference type="FunFam" id="3.30.160.60:FF:000037">
    <property type="entry name" value="B-cell lymphoma/leukemia 11A isoform X1"/>
    <property type="match status" value="1"/>
</dbReference>
<evidence type="ECO:0000256" key="13">
    <source>
        <dbReference type="SAM" id="Phobius"/>
    </source>
</evidence>
<comment type="similarity">
    <text evidence="10">Belongs to the Ikaros C2H2-type zinc-finger protein family.</text>
</comment>
<accession>A0AAJ7SM44</accession>
<evidence type="ECO:0000256" key="9">
    <source>
        <dbReference type="ARBA" id="ARBA00023242"/>
    </source>
</evidence>
<evidence type="ECO:0000313" key="16">
    <source>
        <dbReference type="RefSeq" id="XP_032801614.1"/>
    </source>
</evidence>
<keyword evidence="13" id="KW-1133">Transmembrane helix</keyword>
<feature type="region of interest" description="Disordered" evidence="12">
    <location>
        <begin position="397"/>
        <end position="417"/>
    </location>
</feature>
<feature type="compositionally biased region" description="Polar residues" evidence="12">
    <location>
        <begin position="52"/>
        <end position="63"/>
    </location>
</feature>
<dbReference type="GO" id="GO:0008270">
    <property type="term" value="F:zinc ion binding"/>
    <property type="evidence" value="ECO:0007669"/>
    <property type="project" value="UniProtKB-KW"/>
</dbReference>
<protein>
    <submittedName>
        <fullName evidence="16 17">Ikaros family zinc finger protein isoform X1</fullName>
    </submittedName>
</protein>
<keyword evidence="6" id="KW-0805">Transcription regulation</keyword>
<feature type="compositionally biased region" description="Polar residues" evidence="12">
    <location>
        <begin position="434"/>
        <end position="445"/>
    </location>
</feature>
<feature type="domain" description="C2H2-type" evidence="14">
    <location>
        <begin position="231"/>
        <end position="258"/>
    </location>
</feature>
<feature type="domain" description="C2H2-type" evidence="14">
    <location>
        <begin position="259"/>
        <end position="277"/>
    </location>
</feature>
<dbReference type="RefSeq" id="XP_032801614.1">
    <property type="nucleotide sequence ID" value="XM_032945723.1"/>
</dbReference>
<feature type="compositionally biased region" description="Basic and acidic residues" evidence="12">
    <location>
        <begin position="460"/>
        <end position="471"/>
    </location>
</feature>
<dbReference type="InterPro" id="IPR050589">
    <property type="entry name" value="Ikaros_C2H2-ZF"/>
</dbReference>
<dbReference type="Proteomes" id="UP001318040">
    <property type="component" value="Chromosome 4"/>
</dbReference>
<evidence type="ECO:0000256" key="11">
    <source>
        <dbReference type="PROSITE-ProRule" id="PRU00042"/>
    </source>
</evidence>
<evidence type="ECO:0000256" key="4">
    <source>
        <dbReference type="ARBA" id="ARBA00022771"/>
    </source>
</evidence>
<dbReference type="SMART" id="SM00355">
    <property type="entry name" value="ZnF_C2H2"/>
    <property type="match status" value="6"/>
</dbReference>
<evidence type="ECO:0000256" key="6">
    <source>
        <dbReference type="ARBA" id="ARBA00023015"/>
    </source>
</evidence>
<feature type="domain" description="C2H2-type" evidence="14">
    <location>
        <begin position="203"/>
        <end position="230"/>
    </location>
</feature>
<organism evidence="15 16">
    <name type="scientific">Petromyzon marinus</name>
    <name type="common">Sea lamprey</name>
    <dbReference type="NCBI Taxonomy" id="7757"/>
    <lineage>
        <taxon>Eukaryota</taxon>
        <taxon>Metazoa</taxon>
        <taxon>Chordata</taxon>
        <taxon>Craniata</taxon>
        <taxon>Vertebrata</taxon>
        <taxon>Cyclostomata</taxon>
        <taxon>Hyperoartia</taxon>
        <taxon>Petromyzontiformes</taxon>
        <taxon>Petromyzontidae</taxon>
        <taxon>Petromyzon</taxon>
    </lineage>
</organism>
<dbReference type="PROSITE" id="PS00028">
    <property type="entry name" value="ZINC_FINGER_C2H2_1"/>
    <property type="match status" value="4"/>
</dbReference>
<feature type="region of interest" description="Disordered" evidence="12">
    <location>
        <begin position="149"/>
        <end position="171"/>
    </location>
</feature>
<evidence type="ECO:0000256" key="2">
    <source>
        <dbReference type="ARBA" id="ARBA00022723"/>
    </source>
</evidence>
<sequence length="631" mass="68785">MCFSLYCTAAMLMLNTSIIFLMEVHIFYFMRVFKGLQLCALTMEVEGTNGHAQLSGSGASSPDKSCLESGMGTHASGPISPRSSPGHAVHGSSVKTEVISSGGEEEEEEELEGVHAQDELTNGMEDAGCHEDGKPDGYGSMLGCGTVDEGSEERGHFGSPGETRRFSSGNGSSKLACDVCGMVCIGPNVLMVHKRSHTGERPFQCSQCGASFTQKGNLLRHIKLHTDEKPFKCHLCSYACRRRDALMGHLRTHSVGKPYKCSHCSRCYKQRSSLEEHLERCPAYQQQLSTRNQEADADIRVHMDQPVADGLLEAGSDRIPLPNQLPGSFLAKRKSSTPQKLFNQKRLNMDLSDIRCEQMVSSDQNEAPHFVEQAMSTYLGVRPLLSQSPSLQPLVLHSSESNRIQPPSPSLAIPNPPNSIEDYAPVIGAVYSHTVGQPSPRSQGSPLPGHGFQSSGRQKGTSEQRLPRDRASLGFHGRAAAAVASSPSNSCPDSTDTESSHEERGRRLFHGRANCSAGQPRTGNSSATQDAASTPAREDVPQLQEGGGQPRPPASEGGLAYRVMGPDGEYMRAYNCVHCQVIFLDHVMYTLHMGCHGFRDPFECNVCGHRSRDRYEFSSHIIRGEHIRTIE</sequence>
<feature type="compositionally biased region" description="Low complexity" evidence="12">
    <location>
        <begin position="479"/>
        <end position="490"/>
    </location>
</feature>
<dbReference type="KEGG" id="pmrn:103091773"/>
<keyword evidence="5" id="KW-0862">Zinc</keyword>
<reference evidence="16 17" key="1">
    <citation type="submission" date="2025-04" db="UniProtKB">
        <authorList>
            <consortium name="RefSeq"/>
        </authorList>
    </citation>
    <scope>IDENTIFICATION</scope>
    <source>
        <tissue evidence="16 17">Sperm</tissue>
    </source>
</reference>
<evidence type="ECO:0000256" key="1">
    <source>
        <dbReference type="ARBA" id="ARBA00004123"/>
    </source>
</evidence>
<keyword evidence="7" id="KW-0238">DNA-binding</keyword>
<evidence type="ECO:0000256" key="3">
    <source>
        <dbReference type="ARBA" id="ARBA00022737"/>
    </source>
</evidence>
<keyword evidence="8" id="KW-0804">Transcription</keyword>
<keyword evidence="4 11" id="KW-0863">Zinc-finger</keyword>
<evidence type="ECO:0000256" key="10">
    <source>
        <dbReference type="ARBA" id="ARBA00038390"/>
    </source>
</evidence>
<keyword evidence="2" id="KW-0479">Metal-binding</keyword>
<evidence type="ECO:0000313" key="15">
    <source>
        <dbReference type="Proteomes" id="UP001318040"/>
    </source>
</evidence>
<evidence type="ECO:0000256" key="7">
    <source>
        <dbReference type="ARBA" id="ARBA00023125"/>
    </source>
</evidence>
<dbReference type="SUPFAM" id="SSF57667">
    <property type="entry name" value="beta-beta-alpha zinc fingers"/>
    <property type="match status" value="3"/>
</dbReference>
<dbReference type="GO" id="GO:0003700">
    <property type="term" value="F:DNA-binding transcription factor activity"/>
    <property type="evidence" value="ECO:0007669"/>
    <property type="project" value="TreeGrafter"/>
</dbReference>
<proteinExistence type="inferred from homology"/>
<evidence type="ECO:0000256" key="5">
    <source>
        <dbReference type="ARBA" id="ARBA00022833"/>
    </source>
</evidence>
<feature type="transmembrane region" description="Helical" evidence="13">
    <location>
        <begin position="12"/>
        <end position="30"/>
    </location>
</feature>
<feature type="compositionally biased region" description="Pro residues" evidence="12">
    <location>
        <begin position="406"/>
        <end position="417"/>
    </location>
</feature>
<dbReference type="Gene3D" id="3.30.160.60">
    <property type="entry name" value="Classic Zinc Finger"/>
    <property type="match status" value="4"/>
</dbReference>
<comment type="subcellular location">
    <subcellularLocation>
        <location evidence="1">Nucleus</location>
    </subcellularLocation>
</comment>
<dbReference type="InterPro" id="IPR013087">
    <property type="entry name" value="Znf_C2H2_type"/>
</dbReference>
<keyword evidence="15" id="KW-1185">Reference proteome</keyword>
<dbReference type="PROSITE" id="PS50157">
    <property type="entry name" value="ZINC_FINGER_C2H2_2"/>
    <property type="match status" value="4"/>
</dbReference>
<evidence type="ECO:0000259" key="14">
    <source>
        <dbReference type="PROSITE" id="PS50157"/>
    </source>
</evidence>
<feature type="compositionally biased region" description="Polar residues" evidence="12">
    <location>
        <begin position="516"/>
        <end position="532"/>
    </location>
</feature>
<dbReference type="PANTHER" id="PTHR24404:SF113">
    <property type="entry name" value="C2H2-TYPE DOMAIN-CONTAINING PROTEIN"/>
    <property type="match status" value="1"/>
</dbReference>
<gene>
    <name evidence="16 17" type="primary">LOC103091773</name>
</gene>
<keyword evidence="13" id="KW-0472">Membrane</keyword>
<keyword evidence="13" id="KW-0812">Transmembrane</keyword>